<reference evidence="1 2" key="1">
    <citation type="journal article" date="2018" name="Front. Plant Sci.">
        <title>Red Clover (Trifolium pratense) and Zigzag Clover (T. medium) - A Picture of Genomic Similarities and Differences.</title>
        <authorList>
            <person name="Dluhosova J."/>
            <person name="Istvanek J."/>
            <person name="Nedelnik J."/>
            <person name="Repkova J."/>
        </authorList>
    </citation>
    <scope>NUCLEOTIDE SEQUENCE [LARGE SCALE GENOMIC DNA]</scope>
    <source>
        <strain evidence="2">cv. 10/8</strain>
        <tissue evidence="1">Leaf</tissue>
    </source>
</reference>
<dbReference type="Proteomes" id="UP000265520">
    <property type="component" value="Unassembled WGS sequence"/>
</dbReference>
<feature type="non-terminal residue" evidence="1">
    <location>
        <position position="1"/>
    </location>
</feature>
<dbReference type="EMBL" id="LXQA010884518">
    <property type="protein sequence ID" value="MCI75509.1"/>
    <property type="molecule type" value="Genomic_DNA"/>
</dbReference>
<evidence type="ECO:0000313" key="2">
    <source>
        <dbReference type="Proteomes" id="UP000265520"/>
    </source>
</evidence>
<comment type="caution">
    <text evidence="1">The sequence shown here is derived from an EMBL/GenBank/DDBJ whole genome shotgun (WGS) entry which is preliminary data.</text>
</comment>
<proteinExistence type="predicted"/>
<dbReference type="AlphaFoldDB" id="A0A392UPD7"/>
<evidence type="ECO:0000313" key="1">
    <source>
        <dbReference type="EMBL" id="MCI75509.1"/>
    </source>
</evidence>
<organism evidence="1 2">
    <name type="scientific">Trifolium medium</name>
    <dbReference type="NCBI Taxonomy" id="97028"/>
    <lineage>
        <taxon>Eukaryota</taxon>
        <taxon>Viridiplantae</taxon>
        <taxon>Streptophyta</taxon>
        <taxon>Embryophyta</taxon>
        <taxon>Tracheophyta</taxon>
        <taxon>Spermatophyta</taxon>
        <taxon>Magnoliopsida</taxon>
        <taxon>eudicotyledons</taxon>
        <taxon>Gunneridae</taxon>
        <taxon>Pentapetalae</taxon>
        <taxon>rosids</taxon>
        <taxon>fabids</taxon>
        <taxon>Fabales</taxon>
        <taxon>Fabaceae</taxon>
        <taxon>Papilionoideae</taxon>
        <taxon>50 kb inversion clade</taxon>
        <taxon>NPAAA clade</taxon>
        <taxon>Hologalegina</taxon>
        <taxon>IRL clade</taxon>
        <taxon>Trifolieae</taxon>
        <taxon>Trifolium</taxon>
    </lineage>
</organism>
<name>A0A392UPD7_9FABA</name>
<sequence>SKKLSCSKLEGVDFKNWPLKTGDEVAITSALQLHSLLAERRADGSEDFLRDMINAYIASPD</sequence>
<keyword evidence="2" id="KW-1185">Reference proteome</keyword>
<accession>A0A392UPD7</accession>
<protein>
    <submittedName>
        <fullName evidence="1">Uncharacterized protein</fullName>
    </submittedName>
</protein>